<accession>A0A8J2WM04</accession>
<comment type="caution">
    <text evidence="1">The sequence shown here is derived from an EMBL/GenBank/DDBJ whole genome shotgun (WGS) entry which is preliminary data.</text>
</comment>
<dbReference type="AlphaFoldDB" id="A0A8J2WM04"/>
<evidence type="ECO:0000313" key="2">
    <source>
        <dbReference type="Proteomes" id="UP000789390"/>
    </source>
</evidence>
<dbReference type="EMBL" id="CAKKLH010000310">
    <property type="protein sequence ID" value="CAH0111105.1"/>
    <property type="molecule type" value="Genomic_DNA"/>
</dbReference>
<dbReference type="Proteomes" id="UP000789390">
    <property type="component" value="Unassembled WGS sequence"/>
</dbReference>
<sequence length="423" mass="48436">MHKTFVKINLTFSSHPDTSLATLIRRNCSRFEIQKMSFISLSWKLVVSLILFMSGLPPSELKSFESDLLTDSSSSVVLDDNRPPIKVSSMQFRQVCVNIYDSLQTDSNHKKIYFFTPIALLDPLNVVPVVNQVSATQGKLAISFIIWNENVTDKVVQHLTQFLNEKVEPNQVKVFPFDSVRLTSKVPCIYFSLTNEWQTFPTDKQKVMLSLNCPTRQDCDKVKDRIRKDELKHLRLEFIPKLNDDTCGIAGTRLSQDDLTKKVEEAKQDLLANFEAKLKEQMNAFREATQKELDLTRKEWIEMKSIVADLMTTQLHDKAACHDCKVIEENLRKELRATSINFEKNLNATRTELINAKSDVAELTQMLNDRTSEIVDIGQMPTSCSDLQRMGHKLSGFFSVKGSKKMEMIYCDFNPNKNGIDVF</sequence>
<reference evidence="1" key="1">
    <citation type="submission" date="2021-11" db="EMBL/GenBank/DDBJ databases">
        <authorList>
            <person name="Schell T."/>
        </authorList>
    </citation>
    <scope>NUCLEOTIDE SEQUENCE</scope>
    <source>
        <strain evidence="1">M5</strain>
    </source>
</reference>
<protein>
    <submittedName>
        <fullName evidence="1">Uncharacterized protein</fullName>
    </submittedName>
</protein>
<organism evidence="1 2">
    <name type="scientific">Daphnia galeata</name>
    <dbReference type="NCBI Taxonomy" id="27404"/>
    <lineage>
        <taxon>Eukaryota</taxon>
        <taxon>Metazoa</taxon>
        <taxon>Ecdysozoa</taxon>
        <taxon>Arthropoda</taxon>
        <taxon>Crustacea</taxon>
        <taxon>Branchiopoda</taxon>
        <taxon>Diplostraca</taxon>
        <taxon>Cladocera</taxon>
        <taxon>Anomopoda</taxon>
        <taxon>Daphniidae</taxon>
        <taxon>Daphnia</taxon>
    </lineage>
</organism>
<dbReference type="OrthoDB" id="10070467at2759"/>
<proteinExistence type="predicted"/>
<gene>
    <name evidence="1" type="ORF">DGAL_LOCUS14715</name>
</gene>
<name>A0A8J2WM04_9CRUS</name>
<evidence type="ECO:0000313" key="1">
    <source>
        <dbReference type="EMBL" id="CAH0111105.1"/>
    </source>
</evidence>
<keyword evidence="2" id="KW-1185">Reference proteome</keyword>